<evidence type="ECO:0000313" key="3">
    <source>
        <dbReference type="Proteomes" id="UP000235672"/>
    </source>
</evidence>
<reference evidence="2 3" key="1">
    <citation type="submission" date="2016-05" db="EMBL/GenBank/DDBJ databases">
        <title>A degradative enzymes factory behind the ericoid mycorrhizal symbiosis.</title>
        <authorList>
            <consortium name="DOE Joint Genome Institute"/>
            <person name="Martino E."/>
            <person name="Morin E."/>
            <person name="Grelet G."/>
            <person name="Kuo A."/>
            <person name="Kohler A."/>
            <person name="Daghino S."/>
            <person name="Barry K."/>
            <person name="Choi C."/>
            <person name="Cichocki N."/>
            <person name="Clum A."/>
            <person name="Copeland A."/>
            <person name="Hainaut M."/>
            <person name="Haridas S."/>
            <person name="Labutti K."/>
            <person name="Lindquist E."/>
            <person name="Lipzen A."/>
            <person name="Khouja H.-R."/>
            <person name="Murat C."/>
            <person name="Ohm R."/>
            <person name="Olson A."/>
            <person name="Spatafora J."/>
            <person name="Veneault-Fourrey C."/>
            <person name="Henrissat B."/>
            <person name="Grigoriev I."/>
            <person name="Martin F."/>
            <person name="Perotto S."/>
        </authorList>
    </citation>
    <scope>NUCLEOTIDE SEQUENCE [LARGE SCALE GENOMIC DNA]</scope>
    <source>
        <strain evidence="2 3">UAMH 7357</strain>
    </source>
</reference>
<protein>
    <submittedName>
        <fullName evidence="2">Uncharacterized protein</fullName>
    </submittedName>
</protein>
<keyword evidence="3" id="KW-1185">Reference proteome</keyword>
<gene>
    <name evidence="2" type="ORF">NA56DRAFT_748888</name>
</gene>
<dbReference type="AlphaFoldDB" id="A0A2J6Q589"/>
<evidence type="ECO:0000313" key="2">
    <source>
        <dbReference type="EMBL" id="PMD21429.1"/>
    </source>
</evidence>
<feature type="compositionally biased region" description="Basic and acidic residues" evidence="1">
    <location>
        <begin position="320"/>
        <end position="338"/>
    </location>
</feature>
<proteinExistence type="predicted"/>
<name>A0A2J6Q589_9HELO</name>
<organism evidence="2 3">
    <name type="scientific">Hyaloscypha hepaticicola</name>
    <dbReference type="NCBI Taxonomy" id="2082293"/>
    <lineage>
        <taxon>Eukaryota</taxon>
        <taxon>Fungi</taxon>
        <taxon>Dikarya</taxon>
        <taxon>Ascomycota</taxon>
        <taxon>Pezizomycotina</taxon>
        <taxon>Leotiomycetes</taxon>
        <taxon>Helotiales</taxon>
        <taxon>Hyaloscyphaceae</taxon>
        <taxon>Hyaloscypha</taxon>
    </lineage>
</organism>
<sequence>MDHTATEDHNALSNLSEFLQNRARYSNLVNPAAFPLNDQHRQSIAEVIAGIDRVSVQGVLVRAVASHLQDDFSKHAAALCDTFWDQSQGRSSHAFWLEAAADGQRDRMLDGIRSSLELVTSTATRYLLLQGVLAYSDIAEACLAAANPMSKEISAALDEIEAAYQSCFKMVQELRHDEKCKCSSQALSNDLGNEEFLEFCCDISREISNGKADLHLTFRTISKVVEQTPGWQTRRDALRILDKLYWECNPKNIFRQEGTDDVKEHMVDVMGGIAEGMPPLERERYCEEGFNFKVVNFFEAKDSATTRDNRKPKLGTETAEAGKKHMSEEARVQKAETKRLKKKRAKDRKALQKALAKLDLGDIS</sequence>
<dbReference type="OrthoDB" id="3533756at2759"/>
<evidence type="ECO:0000256" key="1">
    <source>
        <dbReference type="SAM" id="MobiDB-lite"/>
    </source>
</evidence>
<dbReference type="EMBL" id="KZ613481">
    <property type="protein sequence ID" value="PMD21429.1"/>
    <property type="molecule type" value="Genomic_DNA"/>
</dbReference>
<feature type="region of interest" description="Disordered" evidence="1">
    <location>
        <begin position="305"/>
        <end position="348"/>
    </location>
</feature>
<dbReference type="Proteomes" id="UP000235672">
    <property type="component" value="Unassembled WGS sequence"/>
</dbReference>
<accession>A0A2J6Q589</accession>